<dbReference type="PANTHER" id="PTHR38454:SF1">
    <property type="entry name" value="INTEGRAL MEMBRANE PROTEIN"/>
    <property type="match status" value="1"/>
</dbReference>
<feature type="transmembrane region" description="Helical" evidence="1">
    <location>
        <begin position="531"/>
        <end position="548"/>
    </location>
</feature>
<reference evidence="2 3" key="1">
    <citation type="journal article" date="2013" name="J. Microbiol.">
        <title>Mucilaginibacter ginsenosidivorax sp. nov., with ginsenoside converting activity isolated from sediment.</title>
        <authorList>
            <person name="Kim J.K."/>
            <person name="Choi T.E."/>
            <person name="Liu Q.M."/>
            <person name="Park H.Y."/>
            <person name="Yi T.H."/>
            <person name="Yoon M.H."/>
            <person name="Kim S.C."/>
            <person name="Im W.T."/>
        </authorList>
    </citation>
    <scope>NUCLEOTIDE SEQUENCE [LARGE SCALE GENOMIC DNA]</scope>
    <source>
        <strain evidence="2 3">KHI28</strain>
    </source>
</reference>
<feature type="transmembrane region" description="Helical" evidence="1">
    <location>
        <begin position="409"/>
        <end position="430"/>
    </location>
</feature>
<organism evidence="2 3">
    <name type="scientific">Mucilaginibacter ginsenosidivorax</name>
    <dbReference type="NCBI Taxonomy" id="862126"/>
    <lineage>
        <taxon>Bacteria</taxon>
        <taxon>Pseudomonadati</taxon>
        <taxon>Bacteroidota</taxon>
        <taxon>Sphingobacteriia</taxon>
        <taxon>Sphingobacteriales</taxon>
        <taxon>Sphingobacteriaceae</taxon>
        <taxon>Mucilaginibacter</taxon>
    </lineage>
</organism>
<feature type="transmembrane region" description="Helical" evidence="1">
    <location>
        <begin position="151"/>
        <end position="173"/>
    </location>
</feature>
<keyword evidence="3" id="KW-1185">Reference proteome</keyword>
<dbReference type="Pfam" id="PF09586">
    <property type="entry name" value="YfhO"/>
    <property type="match status" value="1"/>
</dbReference>
<proteinExistence type="predicted"/>
<dbReference type="Proteomes" id="UP000321362">
    <property type="component" value="Chromosome"/>
</dbReference>
<dbReference type="RefSeq" id="WP_147055521.1">
    <property type="nucleotide sequence ID" value="NZ_CP042437.1"/>
</dbReference>
<dbReference type="KEGG" id="mgk:FSB76_17465"/>
<feature type="transmembrane region" description="Helical" evidence="1">
    <location>
        <begin position="123"/>
        <end position="144"/>
    </location>
</feature>
<dbReference type="InterPro" id="IPR018580">
    <property type="entry name" value="Uncharacterised_YfhO"/>
</dbReference>
<feature type="transmembrane region" description="Helical" evidence="1">
    <location>
        <begin position="797"/>
        <end position="815"/>
    </location>
</feature>
<feature type="transmembrane region" description="Helical" evidence="1">
    <location>
        <begin position="442"/>
        <end position="462"/>
    </location>
</feature>
<sequence>MNNWFKRNSVHLIIVAIFIAISFAYFITPLTQGKVLFQSDVSQAQSMQKEINDVRAATGKSPLWTNQMFGGMPAYQIWAPFPSNITTHVIDVLKTVFPNPVDTVLLYLLGAYLLFSVLRLSPWLAAAGAIAFAFSSYNFIYITAGHSNQAYAIAFFAPLLAGIILTLRGRYLLGASLTAFFLAMEIRSNHVQMTYYLLLSIAILLGIELYHAIKEKQTKPFLKSIGFLAAGIMLAIAVNAGTLWTTYEYSQYTIRGKANLTTKGAAGPNHGLDKDYAYTWSQSVGECLTFLIPNAYGGGSSTVADEDSKAVKILTDKGVDAGQAQGFVSQSLYYGNKPSTFGPWYFGAAICFLFILGLLIVKNRIKWWVLGAVLLSMLLSFGKNLPFLSDFFFNYVPMYNKFRAVESTLVIAAFCFPILALLAVNEVITNTDKAFIFKRAKIAFYITGGLLLVMIGVPQILLSFRADEHAAFVANLTQIFKGDTGTANSVANAIVDDRESLERADAIRSLIFVVLTAGLLWLIIEQKIKANIAALLLAVIVIIDMWSVDKRYLKDANFVAKSDLEQQYTPREVDQFIIKDTDPNFRVFDMTSGDPFHDSHSSYFYKTVGGFHSARLRRFDELIQNQFTKSVNHDVLDMLNTKYIITVDPKSGNAGMQANQTACGNVWFVKSVKFADNADQEMQAISSFSPKDEAIVDKQYKSMIDGKSVGADQAPTTTIKLTKYEPEHLTYESSSPVAQVAVFSEIYYDKGWTMTIDGKESPYFRADYLLRAAVIPIGNHTIKFDFHPTSYYAGENISLAGSILLVLALGGAAYTETKKKPAAKPTAKKA</sequence>
<evidence type="ECO:0000256" key="1">
    <source>
        <dbReference type="SAM" id="Phobius"/>
    </source>
</evidence>
<dbReference type="EMBL" id="CP042437">
    <property type="protein sequence ID" value="QEC77641.1"/>
    <property type="molecule type" value="Genomic_DNA"/>
</dbReference>
<accession>A0A5B8W1N5</accession>
<name>A0A5B8W1N5_9SPHI</name>
<protein>
    <submittedName>
        <fullName evidence="2">YfhO family protein</fullName>
    </submittedName>
</protein>
<feature type="transmembrane region" description="Helical" evidence="1">
    <location>
        <begin position="12"/>
        <end position="31"/>
    </location>
</feature>
<keyword evidence="1" id="KW-1133">Transmembrane helix</keyword>
<feature type="transmembrane region" description="Helical" evidence="1">
    <location>
        <begin position="342"/>
        <end position="361"/>
    </location>
</feature>
<feature type="transmembrane region" description="Helical" evidence="1">
    <location>
        <begin position="193"/>
        <end position="213"/>
    </location>
</feature>
<dbReference type="PANTHER" id="PTHR38454">
    <property type="entry name" value="INTEGRAL MEMBRANE PROTEIN-RELATED"/>
    <property type="match status" value="1"/>
</dbReference>
<keyword evidence="1" id="KW-0472">Membrane</keyword>
<feature type="transmembrane region" description="Helical" evidence="1">
    <location>
        <begin position="368"/>
        <end position="389"/>
    </location>
</feature>
<feature type="transmembrane region" description="Helical" evidence="1">
    <location>
        <begin position="225"/>
        <end position="247"/>
    </location>
</feature>
<feature type="transmembrane region" description="Helical" evidence="1">
    <location>
        <begin position="506"/>
        <end position="524"/>
    </location>
</feature>
<dbReference type="OrthoDB" id="9772884at2"/>
<evidence type="ECO:0000313" key="3">
    <source>
        <dbReference type="Proteomes" id="UP000321362"/>
    </source>
</evidence>
<evidence type="ECO:0000313" key="2">
    <source>
        <dbReference type="EMBL" id="QEC77641.1"/>
    </source>
</evidence>
<gene>
    <name evidence="2" type="ORF">FSB76_17465</name>
</gene>
<dbReference type="AlphaFoldDB" id="A0A5B8W1N5"/>
<keyword evidence="1" id="KW-0812">Transmembrane</keyword>